<dbReference type="KEGG" id="psco:LY89DRAFT_767935"/>
<evidence type="ECO:0000313" key="3">
    <source>
        <dbReference type="Proteomes" id="UP000070700"/>
    </source>
</evidence>
<reference evidence="2 3" key="1">
    <citation type="submission" date="2015-10" db="EMBL/GenBank/DDBJ databases">
        <title>Full genome of DAOMC 229536 Phialocephala scopiformis, a fungal endophyte of spruce producing the potent anti-insectan compound rugulosin.</title>
        <authorList>
            <consortium name="DOE Joint Genome Institute"/>
            <person name="Walker A.K."/>
            <person name="Frasz S.L."/>
            <person name="Seifert K.A."/>
            <person name="Miller J.D."/>
            <person name="Mondo S.J."/>
            <person name="Labutti K."/>
            <person name="Lipzen A."/>
            <person name="Dockter R."/>
            <person name="Kennedy M."/>
            <person name="Grigoriev I.V."/>
            <person name="Spatafora J.W."/>
        </authorList>
    </citation>
    <scope>NUCLEOTIDE SEQUENCE [LARGE SCALE GENOMIC DNA]</scope>
    <source>
        <strain evidence="2 3">CBS 120377</strain>
    </source>
</reference>
<comment type="similarity">
    <text evidence="1">Belongs to the arylamine N-acetyltransferase family.</text>
</comment>
<dbReference type="GeneID" id="28831494"/>
<organism evidence="2 3">
    <name type="scientific">Mollisia scopiformis</name>
    <name type="common">Conifer needle endophyte fungus</name>
    <name type="synonym">Phialocephala scopiformis</name>
    <dbReference type="NCBI Taxonomy" id="149040"/>
    <lineage>
        <taxon>Eukaryota</taxon>
        <taxon>Fungi</taxon>
        <taxon>Dikarya</taxon>
        <taxon>Ascomycota</taxon>
        <taxon>Pezizomycotina</taxon>
        <taxon>Leotiomycetes</taxon>
        <taxon>Helotiales</taxon>
        <taxon>Mollisiaceae</taxon>
        <taxon>Mollisia</taxon>
    </lineage>
</organism>
<dbReference type="Pfam" id="PF00797">
    <property type="entry name" value="Acetyltransf_2"/>
    <property type="match status" value="1"/>
</dbReference>
<sequence length="218" mass="24522">MRSLGMRGKRTGARVALSVSGGPKGVYAGWNHLVNLVMFEGRRYLVDVGFGGNGPTAPLELRDGNVMQWGSTGDEVRLLWKGIGEFESPEEKCWVLEHRREGGEWEEVYCFTEVEFTEADVGVMNWKTARDLRGSFFNHIIICMRTEMEGEDVVGTVVLRDGVVKRVVRGESQTIRVCKSEVDRWEALEEHFGIVLGVQERNGIKGMVTELKGKPEDE</sequence>
<dbReference type="OrthoDB" id="10260017at2759"/>
<dbReference type="InterPro" id="IPR001447">
    <property type="entry name" value="Arylamine_N-AcTrfase"/>
</dbReference>
<keyword evidence="3" id="KW-1185">Reference proteome</keyword>
<dbReference type="Gene3D" id="3.30.2140.20">
    <property type="match status" value="1"/>
</dbReference>
<proteinExistence type="inferred from homology"/>
<accession>A0A194XNT1</accession>
<dbReference type="Proteomes" id="UP000070700">
    <property type="component" value="Unassembled WGS sequence"/>
</dbReference>
<dbReference type="RefSeq" id="XP_018076124.1">
    <property type="nucleotide sequence ID" value="XM_018221768.1"/>
</dbReference>
<dbReference type="InParanoid" id="A0A194XNT1"/>
<evidence type="ECO:0000256" key="1">
    <source>
        <dbReference type="ARBA" id="ARBA00006547"/>
    </source>
</evidence>
<dbReference type="GO" id="GO:0016407">
    <property type="term" value="F:acetyltransferase activity"/>
    <property type="evidence" value="ECO:0007669"/>
    <property type="project" value="InterPro"/>
</dbReference>
<dbReference type="PANTHER" id="PTHR11786:SF0">
    <property type="entry name" value="ARYLAMINE N-ACETYLTRANSFERASE 4-RELATED"/>
    <property type="match status" value="1"/>
</dbReference>
<dbReference type="InterPro" id="IPR038765">
    <property type="entry name" value="Papain-like_cys_pep_sf"/>
</dbReference>
<protein>
    <submittedName>
        <fullName evidence="2">Cysteine proteinase</fullName>
    </submittedName>
</protein>
<dbReference type="PANTHER" id="PTHR11786">
    <property type="entry name" value="N-HYDROXYARYLAMINE O-ACETYLTRANSFERASE"/>
    <property type="match status" value="1"/>
</dbReference>
<gene>
    <name evidence="2" type="ORF">LY89DRAFT_767935</name>
</gene>
<name>A0A194XNT1_MOLSC</name>
<dbReference type="AlphaFoldDB" id="A0A194XNT1"/>
<evidence type="ECO:0000313" key="2">
    <source>
        <dbReference type="EMBL" id="KUJ21769.1"/>
    </source>
</evidence>
<dbReference type="InterPro" id="IPR053710">
    <property type="entry name" value="Arylamine_NAT_domain_sf"/>
</dbReference>
<dbReference type="EMBL" id="KQ947407">
    <property type="protein sequence ID" value="KUJ21769.1"/>
    <property type="molecule type" value="Genomic_DNA"/>
</dbReference>
<dbReference type="SUPFAM" id="SSF54001">
    <property type="entry name" value="Cysteine proteinases"/>
    <property type="match status" value="1"/>
</dbReference>